<protein>
    <recommendedName>
        <fullName evidence="8">Orotate phosphoribosyltransferase</fullName>
    </recommendedName>
</protein>
<dbReference type="OrthoDB" id="9808930at2"/>
<keyword evidence="3 5" id="KW-1133">Transmembrane helix</keyword>
<dbReference type="InterPro" id="IPR019109">
    <property type="entry name" value="MamF_MmsF"/>
</dbReference>
<sequence length="112" mass="12326">MTSEERPWVLGSHIGTLIGYAVALGSFIVPLVIWLSKKDESEVIAMHAKASLNFQLSMLLYTFIAGIGIFFLIGIPFLIIIPIVNLICVILATIEADKGGLYKYPLTINFVK</sequence>
<keyword evidence="7" id="KW-1185">Reference proteome</keyword>
<organism evidence="6 7">
    <name type="scientific">Roseivirga echinicomitans</name>
    <dbReference type="NCBI Taxonomy" id="296218"/>
    <lineage>
        <taxon>Bacteria</taxon>
        <taxon>Pseudomonadati</taxon>
        <taxon>Bacteroidota</taxon>
        <taxon>Cytophagia</taxon>
        <taxon>Cytophagales</taxon>
        <taxon>Roseivirgaceae</taxon>
        <taxon>Roseivirga</taxon>
    </lineage>
</organism>
<feature type="transmembrane region" description="Helical" evidence="5">
    <location>
        <begin position="79"/>
        <end position="96"/>
    </location>
</feature>
<feature type="transmembrane region" description="Helical" evidence="5">
    <location>
        <begin position="56"/>
        <end position="73"/>
    </location>
</feature>
<evidence type="ECO:0000256" key="4">
    <source>
        <dbReference type="ARBA" id="ARBA00023136"/>
    </source>
</evidence>
<comment type="caution">
    <text evidence="6">The sequence shown here is derived from an EMBL/GenBank/DDBJ whole genome shotgun (WGS) entry which is preliminary data.</text>
</comment>
<evidence type="ECO:0000313" key="6">
    <source>
        <dbReference type="EMBL" id="KYG78987.1"/>
    </source>
</evidence>
<evidence type="ECO:0000313" key="7">
    <source>
        <dbReference type="Proteomes" id="UP000075615"/>
    </source>
</evidence>
<evidence type="ECO:0000256" key="3">
    <source>
        <dbReference type="ARBA" id="ARBA00022989"/>
    </source>
</evidence>
<dbReference type="AlphaFoldDB" id="A0A150XJS7"/>
<keyword evidence="2 5" id="KW-0812">Transmembrane</keyword>
<dbReference type="Proteomes" id="UP000075615">
    <property type="component" value="Unassembled WGS sequence"/>
</dbReference>
<dbReference type="EMBL" id="LRDB01000012">
    <property type="protein sequence ID" value="KYG78987.1"/>
    <property type="molecule type" value="Genomic_DNA"/>
</dbReference>
<gene>
    <name evidence="6" type="ORF">AWN68_04980</name>
</gene>
<name>A0A150XJS7_9BACT</name>
<keyword evidence="4 5" id="KW-0472">Membrane</keyword>
<reference evidence="6 7" key="1">
    <citation type="submission" date="2016-01" db="EMBL/GenBank/DDBJ databases">
        <title>Genome sequencing of Roseivirga echinicomitans KMM 6058.</title>
        <authorList>
            <person name="Selvaratnam C."/>
            <person name="Thevarajoo S."/>
            <person name="Goh K.M."/>
            <person name="Ee R."/>
            <person name="Chan K.-G."/>
            <person name="Chong C.S."/>
        </authorList>
    </citation>
    <scope>NUCLEOTIDE SEQUENCE [LARGE SCALE GENOMIC DNA]</scope>
    <source>
        <strain evidence="6 7">KMM 6058</strain>
    </source>
</reference>
<evidence type="ECO:0000256" key="2">
    <source>
        <dbReference type="ARBA" id="ARBA00022692"/>
    </source>
</evidence>
<accession>A0A150XJS7</accession>
<dbReference type="RefSeq" id="WP_068415047.1">
    <property type="nucleotide sequence ID" value="NZ_LRDB01000012.1"/>
</dbReference>
<dbReference type="Pfam" id="PF09685">
    <property type="entry name" value="MamF_MmsF"/>
    <property type="match status" value="1"/>
</dbReference>
<comment type="subcellular location">
    <subcellularLocation>
        <location evidence="1">Membrane</location>
        <topology evidence="1">Multi-pass membrane protein</topology>
    </subcellularLocation>
</comment>
<feature type="transmembrane region" description="Helical" evidence="5">
    <location>
        <begin position="12"/>
        <end position="35"/>
    </location>
</feature>
<evidence type="ECO:0008006" key="8">
    <source>
        <dbReference type="Google" id="ProtNLM"/>
    </source>
</evidence>
<proteinExistence type="predicted"/>
<dbReference type="STRING" id="296218.AWN68_04980"/>
<evidence type="ECO:0000256" key="5">
    <source>
        <dbReference type="SAM" id="Phobius"/>
    </source>
</evidence>
<evidence type="ECO:0000256" key="1">
    <source>
        <dbReference type="ARBA" id="ARBA00004141"/>
    </source>
</evidence>